<dbReference type="Gene3D" id="3.30.70.580">
    <property type="entry name" value="Pseudouridine synthase I, catalytic domain, N-terminal subdomain"/>
    <property type="match status" value="1"/>
</dbReference>
<dbReference type="GO" id="GO:0005737">
    <property type="term" value="C:cytoplasm"/>
    <property type="evidence" value="ECO:0007669"/>
    <property type="project" value="TreeGrafter"/>
</dbReference>
<dbReference type="PANTHER" id="PTHR11142">
    <property type="entry name" value="PSEUDOURIDYLATE SYNTHASE"/>
    <property type="match status" value="1"/>
</dbReference>
<dbReference type="InterPro" id="IPR020097">
    <property type="entry name" value="PsdUridine_synth_TruA_a/b_dom"/>
</dbReference>
<evidence type="ECO:0000256" key="4">
    <source>
        <dbReference type="SAM" id="Coils"/>
    </source>
</evidence>
<dbReference type="InterPro" id="IPR020103">
    <property type="entry name" value="PsdUridine_synth_cat_dom_sf"/>
</dbReference>
<dbReference type="PANTHER" id="PTHR11142:SF5">
    <property type="entry name" value="TRNA PSEUDOURIDINE(38_39) SYNTHASE"/>
    <property type="match status" value="1"/>
</dbReference>
<keyword evidence="4" id="KW-0175">Coiled coil</keyword>
<name>A0A9Q0JW33_9MAGN</name>
<dbReference type="OrthoDB" id="25767at2759"/>
<dbReference type="Proteomes" id="UP001141806">
    <property type="component" value="Unassembled WGS sequence"/>
</dbReference>
<dbReference type="CDD" id="cd02569">
    <property type="entry name" value="PseudoU_synth_ScPus3"/>
    <property type="match status" value="1"/>
</dbReference>
<dbReference type="FunFam" id="3.30.70.660:FF:000010">
    <property type="entry name" value="tRNA pseudouridine synthase"/>
    <property type="match status" value="1"/>
</dbReference>
<dbReference type="GO" id="GO:0003723">
    <property type="term" value="F:RNA binding"/>
    <property type="evidence" value="ECO:0007669"/>
    <property type="project" value="InterPro"/>
</dbReference>
<evidence type="ECO:0000256" key="3">
    <source>
        <dbReference type="ARBA" id="ARBA00023235"/>
    </source>
</evidence>
<dbReference type="InterPro" id="IPR041707">
    <property type="entry name" value="Pus3-like"/>
</dbReference>
<dbReference type="GO" id="GO:0005634">
    <property type="term" value="C:nucleus"/>
    <property type="evidence" value="ECO:0007669"/>
    <property type="project" value="TreeGrafter"/>
</dbReference>
<feature type="coiled-coil region" evidence="4">
    <location>
        <begin position="10"/>
        <end position="37"/>
    </location>
</feature>
<keyword evidence="7" id="KW-1185">Reference proteome</keyword>
<comment type="similarity">
    <text evidence="1">Belongs to the tRNA pseudouridine synthase TruA family.</text>
</comment>
<dbReference type="SUPFAM" id="SSF55120">
    <property type="entry name" value="Pseudouridine synthase"/>
    <property type="match status" value="1"/>
</dbReference>
<dbReference type="HAMAP" id="MF_00171">
    <property type="entry name" value="TruA"/>
    <property type="match status" value="1"/>
</dbReference>
<dbReference type="Pfam" id="PF01416">
    <property type="entry name" value="PseudoU_synth_1"/>
    <property type="match status" value="1"/>
</dbReference>
<evidence type="ECO:0000256" key="1">
    <source>
        <dbReference type="ARBA" id="ARBA00009375"/>
    </source>
</evidence>
<dbReference type="EMBL" id="JAMYWD010000012">
    <property type="protein sequence ID" value="KAJ4952413.1"/>
    <property type="molecule type" value="Genomic_DNA"/>
</dbReference>
<dbReference type="NCBIfam" id="TIGR00071">
    <property type="entry name" value="hisT_truA"/>
    <property type="match status" value="1"/>
</dbReference>
<sequence length="472" mass="54648">MERFEDEALISEMQSQLKSLRSRVTELELENARLSVRISNCRCRKIEESLEERPEHSALSGDISVEDIVQLTAGVSVVREDPSQEDRRDEKDIHRIGKEGTKTIDGLRKKKSKEETMGHDTGFMHHHARRYVALKIMYFGQRFHGFSSEGQMEPTVESEIFKALKQTKLLIGEKEDLRYSRCGRTDKGVSSVGQVVSLFLRSNIKDKGLLTNNEENAPKERREEIDYVRVLNRALPKDIRVIGWCPAPIDLHARFSCLSREYKYLFWRENLDILAMEIAGKKFIGEHDFRNFCKMDAMNVHNYRRNILSFEISSCNERSEDDQIWAVTIKGSSFLWHQVRCMVAVLFMIGQGLESPSVIDILLDTSRTPRKPQYAMAPELPLIFYSCEFRDLSFVCSLDAQKTWNEHLKHEFQTYRLKAAIFHTALLSCSSIMTDGSPFIYAKKKKAVQVPLMSRPTEPSYEERRAKLKSRT</sequence>
<reference evidence="6" key="1">
    <citation type="journal article" date="2023" name="Plant J.">
        <title>The genome of the king protea, Protea cynaroides.</title>
        <authorList>
            <person name="Chang J."/>
            <person name="Duong T.A."/>
            <person name="Schoeman C."/>
            <person name="Ma X."/>
            <person name="Roodt D."/>
            <person name="Barker N."/>
            <person name="Li Z."/>
            <person name="Van de Peer Y."/>
            <person name="Mizrachi E."/>
        </authorList>
    </citation>
    <scope>NUCLEOTIDE SEQUENCE</scope>
    <source>
        <tissue evidence="6">Young leaves</tissue>
    </source>
</reference>
<dbReference type="InterPro" id="IPR020094">
    <property type="entry name" value="TruA/RsuA/RluB/E/F_N"/>
</dbReference>
<organism evidence="6 7">
    <name type="scientific">Protea cynaroides</name>
    <dbReference type="NCBI Taxonomy" id="273540"/>
    <lineage>
        <taxon>Eukaryota</taxon>
        <taxon>Viridiplantae</taxon>
        <taxon>Streptophyta</taxon>
        <taxon>Embryophyta</taxon>
        <taxon>Tracheophyta</taxon>
        <taxon>Spermatophyta</taxon>
        <taxon>Magnoliopsida</taxon>
        <taxon>Proteales</taxon>
        <taxon>Proteaceae</taxon>
        <taxon>Protea</taxon>
    </lineage>
</organism>
<comment type="caution">
    <text evidence="6">The sequence shown here is derived from an EMBL/GenBank/DDBJ whole genome shotgun (WGS) entry which is preliminary data.</text>
</comment>
<dbReference type="AlphaFoldDB" id="A0A9Q0JW33"/>
<evidence type="ECO:0000313" key="7">
    <source>
        <dbReference type="Proteomes" id="UP001141806"/>
    </source>
</evidence>
<protein>
    <recommendedName>
        <fullName evidence="5">Pseudouridine synthase I TruA alpha/beta domain-containing protein</fullName>
    </recommendedName>
</protein>
<keyword evidence="2" id="KW-0819">tRNA processing</keyword>
<accession>A0A9Q0JW33</accession>
<dbReference type="GO" id="GO:0031119">
    <property type="term" value="P:tRNA pseudouridine synthesis"/>
    <property type="evidence" value="ECO:0007669"/>
    <property type="project" value="TreeGrafter"/>
</dbReference>
<evidence type="ECO:0000313" key="6">
    <source>
        <dbReference type="EMBL" id="KAJ4952413.1"/>
    </source>
</evidence>
<dbReference type="GO" id="GO:1990481">
    <property type="term" value="P:mRNA pseudouridine synthesis"/>
    <property type="evidence" value="ECO:0007669"/>
    <property type="project" value="TreeGrafter"/>
</dbReference>
<evidence type="ECO:0000256" key="2">
    <source>
        <dbReference type="ARBA" id="ARBA00022694"/>
    </source>
</evidence>
<dbReference type="GO" id="GO:0009982">
    <property type="term" value="F:pseudouridine synthase activity"/>
    <property type="evidence" value="ECO:0007669"/>
    <property type="project" value="InterPro"/>
</dbReference>
<evidence type="ECO:0000259" key="5">
    <source>
        <dbReference type="Pfam" id="PF01416"/>
    </source>
</evidence>
<dbReference type="FunFam" id="3.30.70.580:FF:000012">
    <property type="entry name" value="tRNA pseudouridine synthase"/>
    <property type="match status" value="1"/>
</dbReference>
<feature type="domain" description="Pseudouridine synthase I TruA alpha/beta" evidence="5">
    <location>
        <begin position="281"/>
        <end position="389"/>
    </location>
</feature>
<dbReference type="Gene3D" id="3.30.70.660">
    <property type="entry name" value="Pseudouridine synthase I, catalytic domain, C-terminal subdomain"/>
    <property type="match status" value="1"/>
</dbReference>
<dbReference type="InterPro" id="IPR001406">
    <property type="entry name" value="PsdUridine_synth_TruA"/>
</dbReference>
<gene>
    <name evidence="6" type="ORF">NE237_029245</name>
</gene>
<proteinExistence type="inferred from homology"/>
<dbReference type="InterPro" id="IPR020095">
    <property type="entry name" value="PsdUridine_synth_TruA_C"/>
</dbReference>
<keyword evidence="3" id="KW-0413">Isomerase</keyword>